<feature type="transmembrane region" description="Helical" evidence="1">
    <location>
        <begin position="235"/>
        <end position="253"/>
    </location>
</feature>
<feature type="transmembrane region" description="Helical" evidence="1">
    <location>
        <begin position="265"/>
        <end position="284"/>
    </location>
</feature>
<dbReference type="PROSITE" id="PS51257">
    <property type="entry name" value="PROKAR_LIPOPROTEIN"/>
    <property type="match status" value="1"/>
</dbReference>
<feature type="transmembrane region" description="Helical" evidence="1">
    <location>
        <begin position="6"/>
        <end position="25"/>
    </location>
</feature>
<gene>
    <name evidence="2" type="ORF">AHLFYP4_02714</name>
</gene>
<dbReference type="AlphaFoldDB" id="A0A6N2W0H1"/>
<dbReference type="RefSeq" id="WP_156724306.1">
    <property type="nucleotide sequence ID" value="NZ_CACRSX010000061.1"/>
</dbReference>
<accession>A0A6N2W0H1</accession>
<evidence type="ECO:0000313" key="2">
    <source>
        <dbReference type="EMBL" id="VYT34462.1"/>
    </source>
</evidence>
<keyword evidence="1" id="KW-0472">Membrane</keyword>
<reference evidence="2" key="1">
    <citation type="submission" date="2019-11" db="EMBL/GenBank/DDBJ databases">
        <authorList>
            <person name="Feng L."/>
        </authorList>
    </citation>
    <scope>NUCLEOTIDE SEQUENCE</scope>
    <source>
        <strain evidence="2">AhadrusLFYP4</strain>
    </source>
</reference>
<sequence length="330" mass="39373">MIKYYIVIGIIYMIPYMIMIGISCLKDKLETDRNFYGKDIDPKEIKLINVSYEKLKIERKKFEKCTEMGQIKYIYTQNFGDEQLILSEEEYNKYFPDMFVDTAIAYFIIYKFAYDSPKGMLEAETKLIKPTMEKKYEEDDVKEVKGLIYESCKNKLFADLYRSESYYNGRTITHRVYINTKKREGTITGKSKIKPGRYDWMFSDSSWYPLETKKKKRNKFLTFFAYLNPNKTDTIFHAYIALGIYGIYFIAWYKLSKIMSNGHYTLLHIVLSLFMLGNFINVIYEKNDYEYYKNTKKEISKIHKLCIKVGNIMQMICVVLFLYSIWCIGH</sequence>
<feature type="transmembrane region" description="Helical" evidence="1">
    <location>
        <begin position="305"/>
        <end position="326"/>
    </location>
</feature>
<dbReference type="EMBL" id="CACRSX010000061">
    <property type="protein sequence ID" value="VYT34462.1"/>
    <property type="molecule type" value="Genomic_DNA"/>
</dbReference>
<keyword evidence="1" id="KW-0812">Transmembrane</keyword>
<evidence type="ECO:0000256" key="1">
    <source>
        <dbReference type="SAM" id="Phobius"/>
    </source>
</evidence>
<organism evidence="2">
    <name type="scientific">Anaerostipes hadrus</name>
    <dbReference type="NCBI Taxonomy" id="649756"/>
    <lineage>
        <taxon>Bacteria</taxon>
        <taxon>Bacillati</taxon>
        <taxon>Bacillota</taxon>
        <taxon>Clostridia</taxon>
        <taxon>Lachnospirales</taxon>
        <taxon>Lachnospiraceae</taxon>
        <taxon>Anaerostipes</taxon>
    </lineage>
</organism>
<keyword evidence="1" id="KW-1133">Transmembrane helix</keyword>
<name>A0A6N2W0H1_ANAHA</name>
<proteinExistence type="predicted"/>
<protein>
    <submittedName>
        <fullName evidence="2">Uncharacterized protein</fullName>
    </submittedName>
</protein>